<accession>A0A512DSL4</accession>
<dbReference type="InterPro" id="IPR001173">
    <property type="entry name" value="Glyco_trans_2-like"/>
</dbReference>
<evidence type="ECO:0000313" key="5">
    <source>
        <dbReference type="Proteomes" id="UP000321523"/>
    </source>
</evidence>
<dbReference type="InterPro" id="IPR029044">
    <property type="entry name" value="Nucleotide-diphossugar_trans"/>
</dbReference>
<evidence type="ECO:0000256" key="1">
    <source>
        <dbReference type="SAM" id="MobiDB-lite"/>
    </source>
</evidence>
<proteinExistence type="predicted"/>
<organism evidence="4 5">
    <name type="scientific">Skermanella aerolata</name>
    <dbReference type="NCBI Taxonomy" id="393310"/>
    <lineage>
        <taxon>Bacteria</taxon>
        <taxon>Pseudomonadati</taxon>
        <taxon>Pseudomonadota</taxon>
        <taxon>Alphaproteobacteria</taxon>
        <taxon>Rhodospirillales</taxon>
        <taxon>Azospirillaceae</taxon>
        <taxon>Skermanella</taxon>
    </lineage>
</organism>
<keyword evidence="2" id="KW-1133">Transmembrane helix</keyword>
<protein>
    <submittedName>
        <fullName evidence="4">Glycosyl transferase</fullName>
    </submittedName>
</protein>
<dbReference type="Proteomes" id="UP000321523">
    <property type="component" value="Unassembled WGS sequence"/>
</dbReference>
<name>A0A512DSL4_9PROT</name>
<keyword evidence="5" id="KW-1185">Reference proteome</keyword>
<feature type="transmembrane region" description="Helical" evidence="2">
    <location>
        <begin position="265"/>
        <end position="289"/>
    </location>
</feature>
<dbReference type="EMBL" id="BJYZ01000016">
    <property type="protein sequence ID" value="GEO39473.1"/>
    <property type="molecule type" value="Genomic_DNA"/>
</dbReference>
<reference evidence="4 5" key="1">
    <citation type="submission" date="2019-07" db="EMBL/GenBank/DDBJ databases">
        <title>Whole genome shotgun sequence of Skermanella aerolata NBRC 106429.</title>
        <authorList>
            <person name="Hosoyama A."/>
            <person name="Uohara A."/>
            <person name="Ohji S."/>
            <person name="Ichikawa N."/>
        </authorList>
    </citation>
    <scope>NUCLEOTIDE SEQUENCE [LARGE SCALE GENOMIC DNA]</scope>
    <source>
        <strain evidence="4 5">NBRC 106429</strain>
    </source>
</reference>
<dbReference type="RefSeq" id="WP_425600600.1">
    <property type="nucleotide sequence ID" value="NZ_JBNPXK010000007.1"/>
</dbReference>
<feature type="transmembrane region" description="Helical" evidence="2">
    <location>
        <begin position="301"/>
        <end position="323"/>
    </location>
</feature>
<keyword evidence="2" id="KW-0812">Transmembrane</keyword>
<evidence type="ECO:0000259" key="3">
    <source>
        <dbReference type="Pfam" id="PF00535"/>
    </source>
</evidence>
<keyword evidence="4" id="KW-0808">Transferase</keyword>
<evidence type="ECO:0000256" key="2">
    <source>
        <dbReference type="SAM" id="Phobius"/>
    </source>
</evidence>
<dbReference type="Gene3D" id="3.90.550.10">
    <property type="entry name" value="Spore Coat Polysaccharide Biosynthesis Protein SpsA, Chain A"/>
    <property type="match status" value="1"/>
</dbReference>
<sequence>MIDQFSDARQDLVPDTNRVGAGIAANDVPDTLPADLSGLEIAVLIPCYNEEASIASVVRDFRATLPGASIYVYDNNSKDRTVELAREAGATVRTEPLQGKGNVVRRMFADIEADVYVLVDGDDTYHAPSAPLLISKLVSEQLDMVNGARVTEIVEAYRPGHRFGNMMLTGIVAKIFGNRVADMLSGYRVFSRRFVKSFPALSGGFEIETELTVHALELRMPMSDVETPYKDRPPGSASKLRTYYDGFRILKLILVLVKEERPLQFFSIMSGVMAFIALVLAWPVLVTFLQTGLVPRLPTAVLSTGLMLLAFLSLTCGLILETVTRGRREIKRMQYLRVPAPGNRPRSVDTGTGGGTGAGAGTAL</sequence>
<dbReference type="InterPro" id="IPR050256">
    <property type="entry name" value="Glycosyltransferase_2"/>
</dbReference>
<feature type="domain" description="Glycosyltransferase 2-like" evidence="3">
    <location>
        <begin position="43"/>
        <end position="195"/>
    </location>
</feature>
<dbReference type="SUPFAM" id="SSF53448">
    <property type="entry name" value="Nucleotide-diphospho-sugar transferases"/>
    <property type="match status" value="1"/>
</dbReference>
<evidence type="ECO:0000313" key="4">
    <source>
        <dbReference type="EMBL" id="GEO39473.1"/>
    </source>
</evidence>
<dbReference type="Pfam" id="PF00535">
    <property type="entry name" value="Glycos_transf_2"/>
    <property type="match status" value="1"/>
</dbReference>
<gene>
    <name evidence="4" type="ORF">SAE02_36210</name>
</gene>
<feature type="compositionally biased region" description="Gly residues" evidence="1">
    <location>
        <begin position="351"/>
        <end position="364"/>
    </location>
</feature>
<dbReference type="CDD" id="cd04179">
    <property type="entry name" value="DPM_DPG-synthase_like"/>
    <property type="match status" value="1"/>
</dbReference>
<dbReference type="PANTHER" id="PTHR48090:SF7">
    <property type="entry name" value="RFBJ PROTEIN"/>
    <property type="match status" value="1"/>
</dbReference>
<comment type="caution">
    <text evidence="4">The sequence shown here is derived from an EMBL/GenBank/DDBJ whole genome shotgun (WGS) entry which is preliminary data.</text>
</comment>
<keyword evidence="2" id="KW-0472">Membrane</keyword>
<dbReference type="GO" id="GO:0016740">
    <property type="term" value="F:transferase activity"/>
    <property type="evidence" value="ECO:0007669"/>
    <property type="project" value="UniProtKB-KW"/>
</dbReference>
<dbReference type="PANTHER" id="PTHR48090">
    <property type="entry name" value="UNDECAPRENYL-PHOSPHATE 4-DEOXY-4-FORMAMIDO-L-ARABINOSE TRANSFERASE-RELATED"/>
    <property type="match status" value="1"/>
</dbReference>
<feature type="region of interest" description="Disordered" evidence="1">
    <location>
        <begin position="341"/>
        <end position="364"/>
    </location>
</feature>
<dbReference type="AlphaFoldDB" id="A0A512DSL4"/>